<dbReference type="Proteomes" id="UP000054988">
    <property type="component" value="Unassembled WGS sequence"/>
</dbReference>
<dbReference type="SUPFAM" id="SSF50685">
    <property type="entry name" value="Barwin-like endoglucanases"/>
    <property type="match status" value="1"/>
</dbReference>
<reference evidence="5" key="1">
    <citation type="submission" date="2012-07" db="EMBL/GenBank/DDBJ databases">
        <authorList>
            <person name="Barsottini M.R.O."/>
            <person name="Oliveira J.F."/>
            <person name="Teixeira P."/>
            <person name="Pereira G.A.G."/>
            <person name="Ambrosio A.L.B."/>
            <person name="Dias S.M.G."/>
        </authorList>
    </citation>
    <scope>NUCLEOTIDE SEQUENCE</scope>
    <source>
        <strain evidence="5">MCA2977</strain>
    </source>
</reference>
<gene>
    <name evidence="5" type="primary">CP</name>
    <name evidence="6" type="ORF">WG66_6291</name>
</gene>
<dbReference type="Pfam" id="PF07249">
    <property type="entry name" value="Cerato-platanin"/>
    <property type="match status" value="1"/>
</dbReference>
<evidence type="ECO:0000256" key="2">
    <source>
        <dbReference type="ARBA" id="ARBA00010421"/>
    </source>
</evidence>
<evidence type="ECO:0000313" key="5">
    <source>
        <dbReference type="EMBL" id="AGL40527.1"/>
    </source>
</evidence>
<organism evidence="5">
    <name type="scientific">Moniliophthora roreri</name>
    <name type="common">Frosty pod rot fungus</name>
    <name type="synonym">Monilia roreri</name>
    <dbReference type="NCBI Taxonomy" id="221103"/>
    <lineage>
        <taxon>Eukaryota</taxon>
        <taxon>Fungi</taxon>
        <taxon>Dikarya</taxon>
        <taxon>Basidiomycota</taxon>
        <taxon>Agaricomycotina</taxon>
        <taxon>Agaricomycetes</taxon>
        <taxon>Agaricomycetidae</taxon>
        <taxon>Agaricales</taxon>
        <taxon>Marasmiineae</taxon>
        <taxon>Marasmiaceae</taxon>
        <taxon>Moniliophthora</taxon>
    </lineage>
</organism>
<keyword evidence="4" id="KW-0732">Signal</keyword>
<dbReference type="EMBL" id="JX426109">
    <property type="protein sequence ID" value="AGL40527.1"/>
    <property type="molecule type" value="Genomic_DNA"/>
</dbReference>
<accession>S4UPN3</accession>
<reference evidence="6 7" key="3">
    <citation type="submission" date="2015-12" db="EMBL/GenBank/DDBJ databases">
        <title>Draft genome sequence of Moniliophthora roreri, the causal agent of frosty pod rot of cacao.</title>
        <authorList>
            <person name="Aime M.C."/>
            <person name="Diaz-Valderrama J.R."/>
            <person name="Kijpornyongpan T."/>
            <person name="Phillips-Mora W."/>
        </authorList>
    </citation>
    <scope>NUCLEOTIDE SEQUENCE [LARGE SCALE GENOMIC DNA]</scope>
    <source>
        <strain evidence="6 7">MCA 2952</strain>
    </source>
</reference>
<protein>
    <submittedName>
        <fullName evidence="5">Putative cerato-platanin</fullName>
    </submittedName>
</protein>
<dbReference type="Gene3D" id="2.40.40.10">
    <property type="entry name" value="RlpA-like domain"/>
    <property type="match status" value="1"/>
</dbReference>
<name>S4UPN3_MONRR</name>
<dbReference type="InterPro" id="IPR010829">
    <property type="entry name" value="Cerato-platanin"/>
</dbReference>
<evidence type="ECO:0000313" key="7">
    <source>
        <dbReference type="Proteomes" id="UP000054988"/>
    </source>
</evidence>
<dbReference type="AlphaFoldDB" id="S4UPN3"/>
<dbReference type="CDD" id="cd22778">
    <property type="entry name" value="DPBB_CEPL-like"/>
    <property type="match status" value="1"/>
</dbReference>
<comment type="subcellular location">
    <subcellularLocation>
        <location evidence="1">Secreted</location>
    </subcellularLocation>
</comment>
<evidence type="ECO:0000256" key="3">
    <source>
        <dbReference type="ARBA" id="ARBA00022525"/>
    </source>
</evidence>
<comment type="similarity">
    <text evidence="2">Belongs to the cerato-platanin family.</text>
</comment>
<sequence length="152" mass="16420">MKLIATIAIFVTSTAALSVKRWNTDGQTFKLRYVEEYKNADFSFNNVACSNGENGMLSKGYNKIGDIPKSNSNVNVYVGGVYAVEGWGSKECGSCWEVYYDNKAVRVVAVDTAAEGFNLPQSGMDELTNGRAHDLGVVDVTAKELSPADCGL</sequence>
<keyword evidence="3" id="KW-0964">Secreted</keyword>
<dbReference type="InterPro" id="IPR036908">
    <property type="entry name" value="RlpA-like_sf"/>
</dbReference>
<evidence type="ECO:0000313" key="6">
    <source>
        <dbReference type="EMBL" id="KTB41129.1"/>
    </source>
</evidence>
<feature type="chain" id="PRO_5007726908" evidence="4">
    <location>
        <begin position="17"/>
        <end position="152"/>
    </location>
</feature>
<proteinExistence type="inferred from homology"/>
<reference evidence="5" key="2">
    <citation type="journal article" date="2013" name="Mol. Plant Microbe Interact.">
        <title>Functional diversification of cerato-platanins in Moniliophthora perniciosa as seen by differential expression and protein function specialization.</title>
        <authorList>
            <person name="de O Barsottini M.R."/>
            <person name="de Oliveira J.F."/>
            <person name="Adamoski D."/>
            <person name="Teixeira P.J."/>
            <person name="do Prado P.F."/>
            <person name="Tiezzi H.O."/>
            <person name="Sforca M.L."/>
            <person name="Cassago A."/>
            <person name="Portugal R.V."/>
            <person name="de Oliveira P.S."/>
            <person name="de M Zeri A.C."/>
            <person name="Dias S.M."/>
            <person name="Pereira G.A."/>
            <person name="Ambrosio A.L."/>
        </authorList>
    </citation>
    <scope>NUCLEOTIDE SEQUENCE</scope>
    <source>
        <strain evidence="5">MCA2977</strain>
    </source>
</reference>
<evidence type="ECO:0000256" key="4">
    <source>
        <dbReference type="SAM" id="SignalP"/>
    </source>
</evidence>
<dbReference type="EMBL" id="LATX01001510">
    <property type="protein sequence ID" value="KTB41129.1"/>
    <property type="molecule type" value="Genomic_DNA"/>
</dbReference>
<dbReference type="GO" id="GO:0005576">
    <property type="term" value="C:extracellular region"/>
    <property type="evidence" value="ECO:0007669"/>
    <property type="project" value="UniProtKB-SubCell"/>
</dbReference>
<feature type="signal peptide" evidence="4">
    <location>
        <begin position="1"/>
        <end position="16"/>
    </location>
</feature>
<evidence type="ECO:0000256" key="1">
    <source>
        <dbReference type="ARBA" id="ARBA00004613"/>
    </source>
</evidence>